<keyword evidence="4 5" id="KW-0234">DNA repair</keyword>
<evidence type="ECO:0000256" key="4">
    <source>
        <dbReference type="ARBA" id="ARBA00023204"/>
    </source>
</evidence>
<feature type="domain" description="Ku" evidence="7">
    <location>
        <begin position="52"/>
        <end position="178"/>
    </location>
</feature>
<evidence type="ECO:0000256" key="5">
    <source>
        <dbReference type="HAMAP-Rule" id="MF_01875"/>
    </source>
</evidence>
<organism evidence="8 9">
    <name type="scientific">Desulfosporosinus metallidurans</name>
    <dbReference type="NCBI Taxonomy" id="1888891"/>
    <lineage>
        <taxon>Bacteria</taxon>
        <taxon>Bacillati</taxon>
        <taxon>Bacillota</taxon>
        <taxon>Clostridia</taxon>
        <taxon>Eubacteriales</taxon>
        <taxon>Desulfitobacteriaceae</taxon>
        <taxon>Desulfosporosinus</taxon>
    </lineage>
</organism>
<dbReference type="GO" id="GO:0006310">
    <property type="term" value="P:DNA recombination"/>
    <property type="evidence" value="ECO:0007669"/>
    <property type="project" value="UniProtKB-KW"/>
</dbReference>
<dbReference type="PANTHER" id="PTHR41251:SF1">
    <property type="entry name" value="NON-HOMOLOGOUS END JOINING PROTEIN KU"/>
    <property type="match status" value="1"/>
</dbReference>
<feature type="region of interest" description="Disordered" evidence="6">
    <location>
        <begin position="273"/>
        <end position="315"/>
    </location>
</feature>
<dbReference type="HAMAP" id="MF_01875">
    <property type="entry name" value="Prokaryotic_Ku"/>
    <property type="match status" value="1"/>
</dbReference>
<dbReference type="PIRSF" id="PIRSF006493">
    <property type="entry name" value="Prok_Ku"/>
    <property type="match status" value="1"/>
</dbReference>
<dbReference type="Proteomes" id="UP000186102">
    <property type="component" value="Unassembled WGS sequence"/>
</dbReference>
<dbReference type="RefSeq" id="WP_075366098.1">
    <property type="nucleotide sequence ID" value="NZ_MLBF01000034.1"/>
</dbReference>
<keyword evidence="9" id="KW-1185">Reference proteome</keyword>
<name>A0A1Q8QPP4_9FIRM</name>
<feature type="compositionally biased region" description="Basic residues" evidence="6">
    <location>
        <begin position="304"/>
        <end position="315"/>
    </location>
</feature>
<feature type="compositionally biased region" description="Basic and acidic residues" evidence="6">
    <location>
        <begin position="273"/>
        <end position="286"/>
    </location>
</feature>
<dbReference type="NCBIfam" id="TIGR02772">
    <property type="entry name" value="Ku_bact"/>
    <property type="match status" value="1"/>
</dbReference>
<dbReference type="InterPro" id="IPR016194">
    <property type="entry name" value="SPOC-like_C_dom_sf"/>
</dbReference>
<dbReference type="Gene3D" id="2.40.290.10">
    <property type="match status" value="1"/>
</dbReference>
<dbReference type="CDD" id="cd00789">
    <property type="entry name" value="KU_like"/>
    <property type="match status" value="1"/>
</dbReference>
<evidence type="ECO:0000256" key="2">
    <source>
        <dbReference type="ARBA" id="ARBA00023125"/>
    </source>
</evidence>
<protein>
    <recommendedName>
        <fullName evidence="5">Non-homologous end joining protein Ku</fullName>
    </recommendedName>
</protein>
<evidence type="ECO:0000256" key="3">
    <source>
        <dbReference type="ARBA" id="ARBA00023172"/>
    </source>
</evidence>
<dbReference type="AlphaFoldDB" id="A0A1Q8QPP4"/>
<dbReference type="Pfam" id="PF02735">
    <property type="entry name" value="Ku"/>
    <property type="match status" value="1"/>
</dbReference>
<dbReference type="GO" id="GO:0003690">
    <property type="term" value="F:double-stranded DNA binding"/>
    <property type="evidence" value="ECO:0007669"/>
    <property type="project" value="UniProtKB-UniRule"/>
</dbReference>
<evidence type="ECO:0000259" key="7">
    <source>
        <dbReference type="SMART" id="SM00559"/>
    </source>
</evidence>
<dbReference type="InterPro" id="IPR006164">
    <property type="entry name" value="DNA_bd_Ku70/Ku80"/>
</dbReference>
<gene>
    <name evidence="5" type="primary">ku</name>
    <name evidence="8" type="ORF">DSOL_3644</name>
</gene>
<evidence type="ECO:0000256" key="6">
    <source>
        <dbReference type="SAM" id="MobiDB-lite"/>
    </source>
</evidence>
<dbReference type="FunFam" id="2.40.290.10:FF:000004">
    <property type="entry name" value="Non-homologous end joining protein Ku"/>
    <property type="match status" value="1"/>
</dbReference>
<sequence length="315" mass="36236">MHTLWKGSISFGLVNVPVKMHAATESQEFKFNYLHKDCQQRIRSIKKCPHCDQEVDMADLVKGYEYEKDRYVVLSDEDLASVEQPMSRSIDILDFIDLEEIDPIYYEKSYYLSPEETALKAYRLLSQAMEESGKVALARVTMRSKQHLACLRVFEQGLVMETMHYPKEIRHMDVVWDRVVPTETELTMARQLIDNLARPFEPEKYHDELHEQMAQLIESRVAGENFKVVAPSKGGQVVDLMEALRASIAQTEQEKGKLETKNAVKDKVKVKEKVKVQDKTKDKEVEAIATEEANGEKPKSTLTPRKRTTRRAKGA</sequence>
<keyword evidence="1 5" id="KW-0227">DNA damage</keyword>
<proteinExistence type="inferred from homology"/>
<keyword evidence="3 5" id="KW-0233">DNA recombination</keyword>
<comment type="function">
    <text evidence="5">With LigD forms a non-homologous end joining (NHEJ) DNA repair enzyme, which repairs dsDNA breaks with reduced fidelity. Binds linear dsDNA with 5'- and 3'- overhangs but not closed circular dsDNA nor ssDNA. Recruits and stimulates the ligase activity of LigD.</text>
</comment>
<accession>A0A1Q8QPP4</accession>
<dbReference type="InterPro" id="IPR009187">
    <property type="entry name" value="Prok_Ku"/>
</dbReference>
<dbReference type="OrthoDB" id="9795084at2"/>
<comment type="similarity">
    <text evidence="5">Belongs to the prokaryotic Ku family.</text>
</comment>
<dbReference type="GO" id="GO:0006303">
    <property type="term" value="P:double-strand break repair via nonhomologous end joining"/>
    <property type="evidence" value="ECO:0007669"/>
    <property type="project" value="UniProtKB-UniRule"/>
</dbReference>
<keyword evidence="2 5" id="KW-0238">DNA-binding</keyword>
<dbReference type="SMART" id="SM00559">
    <property type="entry name" value="Ku78"/>
    <property type="match status" value="1"/>
</dbReference>
<evidence type="ECO:0000313" key="9">
    <source>
        <dbReference type="Proteomes" id="UP000186102"/>
    </source>
</evidence>
<reference evidence="8 9" key="1">
    <citation type="submission" date="2016-09" db="EMBL/GenBank/DDBJ databases">
        <title>Complete genome of Desulfosporosinus sp. OL.</title>
        <authorList>
            <person name="Mardanov A."/>
            <person name="Beletsky A."/>
            <person name="Panova A."/>
            <person name="Karnachuk O."/>
            <person name="Ravin N."/>
        </authorList>
    </citation>
    <scope>NUCLEOTIDE SEQUENCE [LARGE SCALE GENOMIC DNA]</scope>
    <source>
        <strain evidence="8 9">OL</strain>
    </source>
</reference>
<dbReference type="PANTHER" id="PTHR41251">
    <property type="entry name" value="NON-HOMOLOGOUS END JOINING PROTEIN KU"/>
    <property type="match status" value="1"/>
</dbReference>
<dbReference type="STRING" id="1888891.DSOL_3644"/>
<comment type="caution">
    <text evidence="8">The sequence shown here is derived from an EMBL/GenBank/DDBJ whole genome shotgun (WGS) entry which is preliminary data.</text>
</comment>
<dbReference type="EMBL" id="MLBF01000034">
    <property type="protein sequence ID" value="OLN29307.1"/>
    <property type="molecule type" value="Genomic_DNA"/>
</dbReference>
<comment type="subunit">
    <text evidence="5">Homodimer. Interacts with LigD.</text>
</comment>
<dbReference type="SUPFAM" id="SSF100939">
    <property type="entry name" value="SPOC domain-like"/>
    <property type="match status" value="1"/>
</dbReference>
<evidence type="ECO:0000256" key="1">
    <source>
        <dbReference type="ARBA" id="ARBA00022763"/>
    </source>
</evidence>
<evidence type="ECO:0000313" key="8">
    <source>
        <dbReference type="EMBL" id="OLN29307.1"/>
    </source>
</evidence>